<name>A0A0F9EDY1_9ZZZZ</name>
<protein>
    <submittedName>
        <fullName evidence="1">Uncharacterized protein</fullName>
    </submittedName>
</protein>
<sequence>MPVSFTRDDIQLALAREAFSDQDIVDLTTDAAGAADGTTVIFGDLAYGSSGATTTFFHDVYMHLRRFTGL</sequence>
<organism evidence="1">
    <name type="scientific">marine sediment metagenome</name>
    <dbReference type="NCBI Taxonomy" id="412755"/>
    <lineage>
        <taxon>unclassified sequences</taxon>
        <taxon>metagenomes</taxon>
        <taxon>ecological metagenomes</taxon>
    </lineage>
</organism>
<evidence type="ECO:0000313" key="1">
    <source>
        <dbReference type="EMBL" id="KKL28076.1"/>
    </source>
</evidence>
<dbReference type="EMBL" id="LAZR01035224">
    <property type="protein sequence ID" value="KKL28076.1"/>
    <property type="molecule type" value="Genomic_DNA"/>
</dbReference>
<feature type="non-terminal residue" evidence="1">
    <location>
        <position position="70"/>
    </location>
</feature>
<comment type="caution">
    <text evidence="1">The sequence shown here is derived from an EMBL/GenBank/DDBJ whole genome shotgun (WGS) entry which is preliminary data.</text>
</comment>
<proteinExistence type="predicted"/>
<reference evidence="1" key="1">
    <citation type="journal article" date="2015" name="Nature">
        <title>Complex archaea that bridge the gap between prokaryotes and eukaryotes.</title>
        <authorList>
            <person name="Spang A."/>
            <person name="Saw J.H."/>
            <person name="Jorgensen S.L."/>
            <person name="Zaremba-Niedzwiedzka K."/>
            <person name="Martijn J."/>
            <person name="Lind A.E."/>
            <person name="van Eijk R."/>
            <person name="Schleper C."/>
            <person name="Guy L."/>
            <person name="Ettema T.J."/>
        </authorList>
    </citation>
    <scope>NUCLEOTIDE SEQUENCE</scope>
</reference>
<dbReference type="AlphaFoldDB" id="A0A0F9EDY1"/>
<gene>
    <name evidence="1" type="ORF">LCGC14_2378780</name>
</gene>
<accession>A0A0F9EDY1</accession>